<dbReference type="PANTHER" id="PTHR10344:SF4">
    <property type="entry name" value="UMP-CMP KINASE 2, MITOCHONDRIAL"/>
    <property type="match status" value="1"/>
</dbReference>
<name>A0A1V0UTN6_9BACL</name>
<comment type="similarity">
    <text evidence="1 11">Belongs to the thymidylate kinase family.</text>
</comment>
<dbReference type="InterPro" id="IPR027417">
    <property type="entry name" value="P-loop_NTPase"/>
</dbReference>
<reference evidence="12 13" key="1">
    <citation type="submission" date="2017-03" db="EMBL/GenBank/DDBJ databases">
        <title>Paenibacillus larvae genome sequencing.</title>
        <authorList>
            <person name="Dingman D.W."/>
        </authorList>
    </citation>
    <scope>NUCLEOTIDE SEQUENCE [LARGE SCALE GENOMIC DNA]</scope>
    <source>
        <strain evidence="12 13">SAG 10367</strain>
    </source>
</reference>
<dbReference type="FunFam" id="3.40.50.300:FF:000225">
    <property type="entry name" value="Thymidylate kinase"/>
    <property type="match status" value="1"/>
</dbReference>
<evidence type="ECO:0000256" key="8">
    <source>
        <dbReference type="ARBA" id="ARBA00022840"/>
    </source>
</evidence>
<keyword evidence="5 11" id="KW-0545">Nucleotide biosynthesis</keyword>
<evidence type="ECO:0000313" key="12">
    <source>
        <dbReference type="EMBL" id="ARF68517.1"/>
    </source>
</evidence>
<dbReference type="EMBL" id="CP020557">
    <property type="protein sequence ID" value="ARF68517.1"/>
    <property type="molecule type" value="Genomic_DNA"/>
</dbReference>
<evidence type="ECO:0000313" key="13">
    <source>
        <dbReference type="Proteomes" id="UP000192727"/>
    </source>
</evidence>
<evidence type="ECO:0000256" key="10">
    <source>
        <dbReference type="ARBA" id="ARBA00057735"/>
    </source>
</evidence>
<dbReference type="GeneID" id="64217061"/>
<dbReference type="GO" id="GO:0005829">
    <property type="term" value="C:cytosol"/>
    <property type="evidence" value="ECO:0007669"/>
    <property type="project" value="TreeGrafter"/>
</dbReference>
<evidence type="ECO:0000256" key="9">
    <source>
        <dbReference type="ARBA" id="ARBA00048743"/>
    </source>
</evidence>
<comment type="catalytic activity">
    <reaction evidence="9 11">
        <text>dTMP + ATP = dTDP + ADP</text>
        <dbReference type="Rhea" id="RHEA:13517"/>
        <dbReference type="ChEBI" id="CHEBI:30616"/>
        <dbReference type="ChEBI" id="CHEBI:58369"/>
        <dbReference type="ChEBI" id="CHEBI:63528"/>
        <dbReference type="ChEBI" id="CHEBI:456216"/>
        <dbReference type="EC" id="2.7.4.9"/>
    </reaction>
</comment>
<dbReference type="GO" id="GO:0006227">
    <property type="term" value="P:dUDP biosynthetic process"/>
    <property type="evidence" value="ECO:0007669"/>
    <property type="project" value="TreeGrafter"/>
</dbReference>
<dbReference type="GO" id="GO:0004798">
    <property type="term" value="F:dTMP kinase activity"/>
    <property type="evidence" value="ECO:0007669"/>
    <property type="project" value="UniProtKB-UniRule"/>
</dbReference>
<evidence type="ECO:0000256" key="7">
    <source>
        <dbReference type="ARBA" id="ARBA00022777"/>
    </source>
</evidence>
<keyword evidence="8 11" id="KW-0067">ATP-binding</keyword>
<dbReference type="SUPFAM" id="SSF52540">
    <property type="entry name" value="P-loop containing nucleoside triphosphate hydrolases"/>
    <property type="match status" value="1"/>
</dbReference>
<dbReference type="GO" id="GO:0006233">
    <property type="term" value="P:dTDP biosynthetic process"/>
    <property type="evidence" value="ECO:0007669"/>
    <property type="project" value="InterPro"/>
</dbReference>
<comment type="function">
    <text evidence="10 11">Phosphorylation of dTMP to form dTDP in both de novo and salvage pathways of dTTP synthesis.</text>
</comment>
<proteinExistence type="inferred from homology"/>
<evidence type="ECO:0000256" key="6">
    <source>
        <dbReference type="ARBA" id="ARBA00022741"/>
    </source>
</evidence>
<accession>A0A1V0UTN6</accession>
<keyword evidence="7 11" id="KW-0418">Kinase</keyword>
<evidence type="ECO:0000256" key="1">
    <source>
        <dbReference type="ARBA" id="ARBA00009776"/>
    </source>
</evidence>
<dbReference type="CDD" id="cd01672">
    <property type="entry name" value="TMPK"/>
    <property type="match status" value="1"/>
</dbReference>
<evidence type="ECO:0000256" key="11">
    <source>
        <dbReference type="HAMAP-Rule" id="MF_00165"/>
    </source>
</evidence>
<feature type="binding site" evidence="11">
    <location>
        <begin position="10"/>
        <end position="17"/>
    </location>
    <ligand>
        <name>ATP</name>
        <dbReference type="ChEBI" id="CHEBI:30616"/>
    </ligand>
</feature>
<evidence type="ECO:0000256" key="4">
    <source>
        <dbReference type="ARBA" id="ARBA00022679"/>
    </source>
</evidence>
<evidence type="ECO:0000256" key="2">
    <source>
        <dbReference type="ARBA" id="ARBA00012980"/>
    </source>
</evidence>
<dbReference type="Pfam" id="PF02223">
    <property type="entry name" value="Thymidylate_kin"/>
    <property type="match status" value="1"/>
</dbReference>
<gene>
    <name evidence="11" type="primary">tmk</name>
    <name evidence="12" type="ORF">B7C51_12930</name>
</gene>
<dbReference type="GO" id="GO:0005524">
    <property type="term" value="F:ATP binding"/>
    <property type="evidence" value="ECO:0007669"/>
    <property type="project" value="UniProtKB-UniRule"/>
</dbReference>
<sequence length="221" mass="25028">MKGVFVTFEGPDGSGKTTQIRLLADALNKQGFQVLQTREPGGTPISDQIRSLILSPEHQEMKDQTEVLLYAASRAQHVHEVILPALKQGKIVLCDRFIDASLAYQAYGLGIEFESVIEVNRFASSGLLPNRTYLLDVPVEISQSRLTRREEGLDRIEQKGRDYHQRVREGFHQIYKENPERICLIEAEGNVEDIALRIQTDFFSWLKGKIGKMLLDGSHFS</sequence>
<dbReference type="HAMAP" id="MF_00165">
    <property type="entry name" value="Thymidylate_kinase"/>
    <property type="match status" value="1"/>
</dbReference>
<evidence type="ECO:0000256" key="3">
    <source>
        <dbReference type="ARBA" id="ARBA00017144"/>
    </source>
</evidence>
<dbReference type="AlphaFoldDB" id="A0A1V0UTN6"/>
<dbReference type="GO" id="GO:0006235">
    <property type="term" value="P:dTTP biosynthetic process"/>
    <property type="evidence" value="ECO:0007669"/>
    <property type="project" value="UniProtKB-UniRule"/>
</dbReference>
<dbReference type="Proteomes" id="UP000192727">
    <property type="component" value="Chromosome"/>
</dbReference>
<dbReference type="EC" id="2.7.4.9" evidence="2 11"/>
<protein>
    <recommendedName>
        <fullName evidence="3 11">Thymidylate kinase</fullName>
        <ecNumber evidence="2 11">2.7.4.9</ecNumber>
    </recommendedName>
    <alternativeName>
        <fullName evidence="11">dTMP kinase</fullName>
    </alternativeName>
</protein>
<dbReference type="Gene3D" id="3.40.50.300">
    <property type="entry name" value="P-loop containing nucleotide triphosphate hydrolases"/>
    <property type="match status" value="1"/>
</dbReference>
<dbReference type="NCBIfam" id="TIGR00041">
    <property type="entry name" value="DTMP_kinase"/>
    <property type="match status" value="1"/>
</dbReference>
<keyword evidence="4 11" id="KW-0808">Transferase</keyword>
<dbReference type="PANTHER" id="PTHR10344">
    <property type="entry name" value="THYMIDYLATE KINASE"/>
    <property type="match status" value="1"/>
</dbReference>
<dbReference type="RefSeq" id="WP_024095462.1">
    <property type="nucleotide sequence ID" value="NZ_CP019794.1"/>
</dbReference>
<keyword evidence="6 11" id="KW-0547">Nucleotide-binding</keyword>
<dbReference type="InterPro" id="IPR039430">
    <property type="entry name" value="Thymidylate_kin-like_dom"/>
</dbReference>
<dbReference type="InterPro" id="IPR018094">
    <property type="entry name" value="Thymidylate_kinase"/>
</dbReference>
<evidence type="ECO:0000256" key="5">
    <source>
        <dbReference type="ARBA" id="ARBA00022727"/>
    </source>
</evidence>
<organism evidence="12 13">
    <name type="scientific">Paenibacillus larvae subsp. pulvifaciens</name>
    <dbReference type="NCBI Taxonomy" id="1477"/>
    <lineage>
        <taxon>Bacteria</taxon>
        <taxon>Bacillati</taxon>
        <taxon>Bacillota</taxon>
        <taxon>Bacilli</taxon>
        <taxon>Bacillales</taxon>
        <taxon>Paenibacillaceae</taxon>
        <taxon>Paenibacillus</taxon>
    </lineage>
</organism>